<keyword evidence="1" id="KW-1133">Transmembrane helix</keyword>
<reference evidence="2" key="1">
    <citation type="submission" date="2022-05" db="EMBL/GenBank/DDBJ databases">
        <authorList>
            <person name="Shi W."/>
            <person name="Mo J."/>
        </authorList>
    </citation>
    <scope>NUCLEOTIDE SEQUENCE</scope>
</reference>
<keyword evidence="1" id="KW-0812">Transmembrane</keyword>
<dbReference type="EMBL" id="ON457155">
    <property type="protein sequence ID" value="WYK36467.1"/>
    <property type="molecule type" value="Genomic_DNA"/>
</dbReference>
<accession>A0AAU6QCU4</accession>
<proteinExistence type="predicted"/>
<feature type="transmembrane region" description="Helical" evidence="1">
    <location>
        <begin position="29"/>
        <end position="50"/>
    </location>
</feature>
<keyword evidence="2" id="KW-0496">Mitochondrion</keyword>
<evidence type="ECO:0000256" key="1">
    <source>
        <dbReference type="SAM" id="Phobius"/>
    </source>
</evidence>
<keyword evidence="1" id="KW-0472">Membrane</keyword>
<evidence type="ECO:0000313" key="2">
    <source>
        <dbReference type="EMBL" id="WYK36467.1"/>
    </source>
</evidence>
<dbReference type="AlphaFoldDB" id="A0AAU6QCU4"/>
<sequence>MPFIFYLVLFSCFCSLLSLLINSKFLLSILLALELFFLNLLILCFFSLIFSGTTNCLSLCLFILSFSAIEASIGISLLSLITRSYNLNNFNALNLLKN</sequence>
<feature type="transmembrane region" description="Helical" evidence="1">
    <location>
        <begin position="57"/>
        <end position="81"/>
    </location>
</feature>
<dbReference type="Gene3D" id="1.10.287.3510">
    <property type="match status" value="1"/>
</dbReference>
<name>A0AAU6QCU4_9ECHI</name>
<organism evidence="2">
    <name type="scientific">Aspidophiura sp</name>
    <dbReference type="NCBI Taxonomy" id="3135528"/>
    <lineage>
        <taxon>Eukaryota</taxon>
        <taxon>Metazoa</taxon>
        <taxon>Echinodermata</taxon>
        <taxon>Eleutherozoa</taxon>
        <taxon>Asterozoa</taxon>
        <taxon>Ophiuroidea</taxon>
        <taxon>Myophiuroidea</taxon>
        <taxon>Metophiurida</taxon>
        <taxon>Ophintegrida</taxon>
        <taxon>Amphilepidida</taxon>
        <taxon>Ophiurina</taxon>
        <taxon>Ophiolepidina</taxon>
        <taxon>Ophiolepididae</taxon>
        <taxon>Aspidophiura</taxon>
    </lineage>
</organism>
<geneLocation type="mitochondrion" evidence="2"/>
<protein>
    <submittedName>
        <fullName evidence="2">NADH dehydrogenase subunit 4L</fullName>
    </submittedName>
</protein>
<gene>
    <name evidence="2" type="primary">nad4l</name>
</gene>